<evidence type="ECO:0000259" key="3">
    <source>
        <dbReference type="Pfam" id="PF12146"/>
    </source>
</evidence>
<dbReference type="Gene3D" id="3.40.50.1820">
    <property type="entry name" value="alpha/beta hydrolase"/>
    <property type="match status" value="1"/>
</dbReference>
<evidence type="ECO:0000256" key="1">
    <source>
        <dbReference type="ARBA" id="ARBA00022801"/>
    </source>
</evidence>
<evidence type="ECO:0000256" key="2">
    <source>
        <dbReference type="SAM" id="Phobius"/>
    </source>
</evidence>
<dbReference type="PANTHER" id="PTHR43798:SF31">
    <property type="entry name" value="AB HYDROLASE SUPERFAMILY PROTEIN YCLE"/>
    <property type="match status" value="1"/>
</dbReference>
<keyword evidence="2" id="KW-1133">Transmembrane helix</keyword>
<dbReference type="GO" id="GO:0016020">
    <property type="term" value="C:membrane"/>
    <property type="evidence" value="ECO:0007669"/>
    <property type="project" value="TreeGrafter"/>
</dbReference>
<keyword evidence="2" id="KW-0812">Transmembrane</keyword>
<feature type="transmembrane region" description="Helical" evidence="2">
    <location>
        <begin position="313"/>
        <end position="330"/>
    </location>
</feature>
<protein>
    <submittedName>
        <fullName evidence="4">Carboxylesterase</fullName>
    </submittedName>
</protein>
<dbReference type="EMBL" id="CP016768">
    <property type="protein sequence ID" value="ASY09239.1"/>
    <property type="molecule type" value="Genomic_DNA"/>
</dbReference>
<dbReference type="KEGG" id="abam:B1s21122_02590"/>
<evidence type="ECO:0000313" key="4">
    <source>
        <dbReference type="EMBL" id="ASY09239.1"/>
    </source>
</evidence>
<dbReference type="Proteomes" id="UP000217153">
    <property type="component" value="Chromosome"/>
</dbReference>
<name>A0A249JXJ7_9ACTN</name>
<dbReference type="InterPro" id="IPR029058">
    <property type="entry name" value="AB_hydrolase_fold"/>
</dbReference>
<dbReference type="AlphaFoldDB" id="A0A249JXJ7"/>
<keyword evidence="2" id="KW-0472">Membrane</keyword>
<dbReference type="InterPro" id="IPR022742">
    <property type="entry name" value="Hydrolase_4"/>
</dbReference>
<dbReference type="Pfam" id="PF12146">
    <property type="entry name" value="Hydrolase_4"/>
    <property type="match status" value="1"/>
</dbReference>
<proteinExistence type="predicted"/>
<gene>
    <name evidence="4" type="ORF">B1s21122_02590</name>
</gene>
<dbReference type="RefSeq" id="WP_095680544.1">
    <property type="nucleotide sequence ID" value="NZ_CP016768.2"/>
</dbReference>
<dbReference type="OrthoDB" id="9786110at2"/>
<dbReference type="SUPFAM" id="SSF53474">
    <property type="entry name" value="alpha/beta-Hydrolases"/>
    <property type="match status" value="1"/>
</dbReference>
<keyword evidence="5" id="KW-1185">Reference proteome</keyword>
<dbReference type="PANTHER" id="PTHR43798">
    <property type="entry name" value="MONOACYLGLYCEROL LIPASE"/>
    <property type="match status" value="1"/>
</dbReference>
<keyword evidence="1" id="KW-0378">Hydrolase</keyword>
<accession>A0A249JXJ7</accession>
<reference evidence="5" key="1">
    <citation type="submission" date="2016-10" db="EMBL/GenBank/DDBJ databases">
        <title>High microdiversification within the ubiquitous acI lineage of Actinobacteria.</title>
        <authorList>
            <person name="Neuenschwander S.M."/>
            <person name="Salcher M."/>
            <person name="Ghai R."/>
            <person name="Pernthaler J."/>
        </authorList>
    </citation>
    <scope>NUCLEOTIDE SEQUENCE [LARGE SCALE GENOMIC DNA]</scope>
</reference>
<sequence length="369" mass="41071">MNSIPNSAGFTLPGGKIGVLVIHGFTGSPVSIAPWAKFLNKSGYTVSAPLLPGHGSSWQQMNQTTWQDWYEQVEKSFLELKQSCDRVFIAGFSMGAALALRLCQIRGSEVEGLIVLNPSVHDRRWFMKYVPVLKFLIASVAKGATDIAAPNPPVHAYDRTPLKALDSLRKLWALVERDLYLIDLPIMVAYSVNDHAVDPENAMTVIDNVFSVDIREVVFENSFHNVALDFDVEQLNIESKIFIEDVLSGAVKRGSDFNENDLVNAEFDSIVSGLSLDQSSPTTYLDELDKFSQADRFRQPNPGKINLDQMQRFSAVAFVGSFTYLILFWLTDFEFFGVWPAVLGFISSVATIIWRTARKEGDLDDGASL</sequence>
<dbReference type="GO" id="GO:0016787">
    <property type="term" value="F:hydrolase activity"/>
    <property type="evidence" value="ECO:0007669"/>
    <property type="project" value="UniProtKB-KW"/>
</dbReference>
<dbReference type="InterPro" id="IPR050266">
    <property type="entry name" value="AB_hydrolase_sf"/>
</dbReference>
<organism evidence="4 5">
    <name type="scientific">Candidatus Nanopelagicus limnae</name>
    <dbReference type="NCBI Taxonomy" id="1884634"/>
    <lineage>
        <taxon>Bacteria</taxon>
        <taxon>Bacillati</taxon>
        <taxon>Actinomycetota</taxon>
        <taxon>Actinomycetes</taxon>
        <taxon>Candidatus Nanopelagicales</taxon>
        <taxon>Candidatus Nanopelagicaceae</taxon>
        <taxon>Candidatus Nanopelagicus</taxon>
    </lineage>
</organism>
<feature type="domain" description="Serine aminopeptidase S33" evidence="3">
    <location>
        <begin position="19"/>
        <end position="229"/>
    </location>
</feature>
<evidence type="ECO:0000313" key="5">
    <source>
        <dbReference type="Proteomes" id="UP000217153"/>
    </source>
</evidence>
<feature type="transmembrane region" description="Helical" evidence="2">
    <location>
        <begin position="336"/>
        <end position="354"/>
    </location>
</feature>